<keyword evidence="7" id="KW-1185">Reference proteome</keyword>
<dbReference type="Pfam" id="PF00098">
    <property type="entry name" value="zf-CCHC"/>
    <property type="match status" value="1"/>
</dbReference>
<dbReference type="InterPro" id="IPR053761">
    <property type="entry name" value="Leguminous_Lectin_Domain_sf"/>
</dbReference>
<evidence type="ECO:0000256" key="3">
    <source>
        <dbReference type="PROSITE-ProRule" id="PRU00047"/>
    </source>
</evidence>
<feature type="domain" description="CCHC-type" evidence="5">
    <location>
        <begin position="77"/>
        <end position="92"/>
    </location>
</feature>
<sequence>MATKRCRKQGYERSGGGGGDGCYNCVLSGHMAWDCPQGGSDGGGGGRGKYSGGGGSYYGSDGGGYGGGGGGSRGDNCYNCGGSGHFAMQCPNAGYLPDNHNSGIFNLKVLSTEPSCLVVLNKTTEVPRCWSEFCFYGTAMAVNSGSSIQLITSNRSSAGLVMYKKPIKLVEVPKGYRFTDVGLHTSKFRVVVVEFDTSFDLEYGDLNGNHVGIDIDSLLSVKFCNISSQNMFFNSGKKLVSLIDYDASANRLEVRLCYSGHLAHVPSHNKDSTVKPPVDQNQPNGSPTDISTPLSMVYQLVAPQLKKKEKYTITPIGCSLVTVISDSPNTNCFSNQTPGDESLSYISIKCRIFNDIPLVIGSNTLSSGTNRMGVNDSVPPLDSSGGRSKYNVKVVQPESKHYTNYNVDCKNVHTAEDDAIGYGTHCRASSVPCNE</sequence>
<dbReference type="SMART" id="SM00343">
    <property type="entry name" value="ZnF_C2HC"/>
    <property type="match status" value="2"/>
</dbReference>
<proteinExistence type="inferred from homology"/>
<dbReference type="GO" id="GO:0003676">
    <property type="term" value="F:nucleic acid binding"/>
    <property type="evidence" value="ECO:0007669"/>
    <property type="project" value="InterPro"/>
</dbReference>
<keyword evidence="3" id="KW-0863">Zinc-finger</keyword>
<dbReference type="GO" id="GO:0008270">
    <property type="term" value="F:zinc ion binding"/>
    <property type="evidence" value="ECO:0007669"/>
    <property type="project" value="UniProtKB-KW"/>
</dbReference>
<organism evidence="6 7">
    <name type="scientific">Acer negundo</name>
    <name type="common">Box elder</name>
    <dbReference type="NCBI Taxonomy" id="4023"/>
    <lineage>
        <taxon>Eukaryota</taxon>
        <taxon>Viridiplantae</taxon>
        <taxon>Streptophyta</taxon>
        <taxon>Embryophyta</taxon>
        <taxon>Tracheophyta</taxon>
        <taxon>Spermatophyta</taxon>
        <taxon>Magnoliopsida</taxon>
        <taxon>eudicotyledons</taxon>
        <taxon>Gunneridae</taxon>
        <taxon>Pentapetalae</taxon>
        <taxon>rosids</taxon>
        <taxon>malvids</taxon>
        <taxon>Sapindales</taxon>
        <taxon>Sapindaceae</taxon>
        <taxon>Hippocastanoideae</taxon>
        <taxon>Acereae</taxon>
        <taxon>Acer</taxon>
    </lineage>
</organism>
<evidence type="ECO:0000256" key="4">
    <source>
        <dbReference type="SAM" id="MobiDB-lite"/>
    </source>
</evidence>
<dbReference type="InterPro" id="IPR001220">
    <property type="entry name" value="Legume_lectin_dom"/>
</dbReference>
<feature type="domain" description="CCHC-type" evidence="5">
    <location>
        <begin position="22"/>
        <end position="37"/>
    </location>
</feature>
<dbReference type="GO" id="GO:0030246">
    <property type="term" value="F:carbohydrate binding"/>
    <property type="evidence" value="ECO:0007669"/>
    <property type="project" value="UniProtKB-KW"/>
</dbReference>
<protein>
    <recommendedName>
        <fullName evidence="5">CCHC-type domain-containing protein</fullName>
    </recommendedName>
</protein>
<keyword evidence="3" id="KW-0479">Metal-binding</keyword>
<comment type="caution">
    <text evidence="6">The sequence shown here is derived from an EMBL/GenBank/DDBJ whole genome shotgun (WGS) entry which is preliminary data.</text>
</comment>
<feature type="region of interest" description="Disordered" evidence="4">
    <location>
        <begin position="268"/>
        <end position="289"/>
    </location>
</feature>
<accession>A0AAD5NP05</accession>
<dbReference type="Gene3D" id="4.10.60.10">
    <property type="entry name" value="Zinc finger, CCHC-type"/>
    <property type="match status" value="1"/>
</dbReference>
<dbReference type="InterPro" id="IPR001878">
    <property type="entry name" value="Znf_CCHC"/>
</dbReference>
<dbReference type="SUPFAM" id="SSF49899">
    <property type="entry name" value="Concanavalin A-like lectins/glucanases"/>
    <property type="match status" value="1"/>
</dbReference>
<dbReference type="InterPro" id="IPR036875">
    <property type="entry name" value="Znf_CCHC_sf"/>
</dbReference>
<feature type="compositionally biased region" description="Polar residues" evidence="4">
    <location>
        <begin position="279"/>
        <end position="289"/>
    </location>
</feature>
<dbReference type="AlphaFoldDB" id="A0AAD5NP05"/>
<dbReference type="SUPFAM" id="SSF57756">
    <property type="entry name" value="Retrovirus zinc finger-like domains"/>
    <property type="match status" value="2"/>
</dbReference>
<dbReference type="PANTHER" id="PTHR32401:SF16">
    <property type="entry name" value="CONCANAVALIN A-LIKE LECTIN FAMILY PROTEIN"/>
    <property type="match status" value="1"/>
</dbReference>
<evidence type="ECO:0000313" key="7">
    <source>
        <dbReference type="Proteomes" id="UP001064489"/>
    </source>
</evidence>
<evidence type="ECO:0000256" key="2">
    <source>
        <dbReference type="ARBA" id="ARBA00022734"/>
    </source>
</evidence>
<dbReference type="InterPro" id="IPR050258">
    <property type="entry name" value="Leguminous_Lectin"/>
</dbReference>
<reference evidence="6" key="2">
    <citation type="submission" date="2023-02" db="EMBL/GenBank/DDBJ databases">
        <authorList>
            <person name="Swenson N.G."/>
            <person name="Wegrzyn J.L."/>
            <person name="Mcevoy S.L."/>
        </authorList>
    </citation>
    <scope>NUCLEOTIDE SEQUENCE</scope>
    <source>
        <strain evidence="6">91603</strain>
        <tissue evidence="6">Leaf</tissue>
    </source>
</reference>
<dbReference type="Pfam" id="PF00139">
    <property type="entry name" value="Lectin_legB"/>
    <property type="match status" value="1"/>
</dbReference>
<evidence type="ECO:0000256" key="1">
    <source>
        <dbReference type="ARBA" id="ARBA00007606"/>
    </source>
</evidence>
<evidence type="ECO:0000259" key="5">
    <source>
        <dbReference type="PROSITE" id="PS50158"/>
    </source>
</evidence>
<keyword evidence="3" id="KW-0862">Zinc</keyword>
<dbReference type="Proteomes" id="UP001064489">
    <property type="component" value="Chromosome 7"/>
</dbReference>
<gene>
    <name evidence="6" type="ORF">LWI28_024428</name>
</gene>
<name>A0AAD5NP05_ACENE</name>
<evidence type="ECO:0000313" key="6">
    <source>
        <dbReference type="EMBL" id="KAI9170206.1"/>
    </source>
</evidence>
<dbReference type="EMBL" id="JAJSOW010000104">
    <property type="protein sequence ID" value="KAI9170206.1"/>
    <property type="molecule type" value="Genomic_DNA"/>
</dbReference>
<reference evidence="6" key="1">
    <citation type="journal article" date="2022" name="Plant J.">
        <title>Strategies of tolerance reflected in two North American maple genomes.</title>
        <authorList>
            <person name="McEvoy S.L."/>
            <person name="Sezen U.U."/>
            <person name="Trouern-Trend A."/>
            <person name="McMahon S.M."/>
            <person name="Schaberg P.G."/>
            <person name="Yang J."/>
            <person name="Wegrzyn J.L."/>
            <person name="Swenson N.G."/>
        </authorList>
    </citation>
    <scope>NUCLEOTIDE SEQUENCE</scope>
    <source>
        <strain evidence="6">91603</strain>
    </source>
</reference>
<dbReference type="PANTHER" id="PTHR32401">
    <property type="entry name" value="CONCANAVALIN A-LIKE LECTIN FAMILY PROTEIN"/>
    <property type="match status" value="1"/>
</dbReference>
<dbReference type="InterPro" id="IPR013320">
    <property type="entry name" value="ConA-like_dom_sf"/>
</dbReference>
<comment type="similarity">
    <text evidence="1">Belongs to the leguminous lectin family.</text>
</comment>
<dbReference type="Gene3D" id="2.60.40.4220">
    <property type="match status" value="1"/>
</dbReference>
<dbReference type="PROSITE" id="PS50158">
    <property type="entry name" value="ZF_CCHC"/>
    <property type="match status" value="2"/>
</dbReference>
<keyword evidence="2" id="KW-0430">Lectin</keyword>